<gene>
    <name evidence="3" type="ORF">BCR37DRAFT_386829</name>
</gene>
<evidence type="ECO:0000256" key="2">
    <source>
        <dbReference type="SAM" id="SignalP"/>
    </source>
</evidence>
<feature type="region of interest" description="Disordered" evidence="1">
    <location>
        <begin position="49"/>
        <end position="81"/>
    </location>
</feature>
<dbReference type="Gene3D" id="2.40.10.10">
    <property type="entry name" value="Trypsin-like serine proteases"/>
    <property type="match status" value="1"/>
</dbReference>
<name>A0A1Y2FKV6_PROLT</name>
<comment type="caution">
    <text evidence="3">The sequence shown here is derived from an EMBL/GenBank/DDBJ whole genome shotgun (WGS) entry which is preliminary data.</text>
</comment>
<evidence type="ECO:0000313" key="4">
    <source>
        <dbReference type="Proteomes" id="UP000193685"/>
    </source>
</evidence>
<dbReference type="RefSeq" id="XP_040726131.1">
    <property type="nucleotide sequence ID" value="XM_040870478.1"/>
</dbReference>
<dbReference type="Proteomes" id="UP000193685">
    <property type="component" value="Unassembled WGS sequence"/>
</dbReference>
<feature type="signal peptide" evidence="2">
    <location>
        <begin position="1"/>
        <end position="18"/>
    </location>
</feature>
<feature type="compositionally biased region" description="Basic and acidic residues" evidence="1">
    <location>
        <begin position="68"/>
        <end position="81"/>
    </location>
</feature>
<protein>
    <recommendedName>
        <fullName evidence="5">Peptidase S1 domain-containing protein</fullName>
    </recommendedName>
</protein>
<dbReference type="SUPFAM" id="SSF50494">
    <property type="entry name" value="Trypsin-like serine proteases"/>
    <property type="match status" value="1"/>
</dbReference>
<accession>A0A1Y2FKV6</accession>
<organism evidence="3 4">
    <name type="scientific">Protomyces lactucae-debilis</name>
    <dbReference type="NCBI Taxonomy" id="2754530"/>
    <lineage>
        <taxon>Eukaryota</taxon>
        <taxon>Fungi</taxon>
        <taxon>Dikarya</taxon>
        <taxon>Ascomycota</taxon>
        <taxon>Taphrinomycotina</taxon>
        <taxon>Taphrinomycetes</taxon>
        <taxon>Taphrinales</taxon>
        <taxon>Protomycetaceae</taxon>
        <taxon>Protomyces</taxon>
    </lineage>
</organism>
<sequence>MLLRYCLFIGTLGLSISAKPESIHIKLTDEYIQELEEFWTADTRQAARNNSFQNHGGNDSEVDIPAGHLERRNPQTYSRDRSPRTLKAGVERIPGQLWVGWLYFLADVDGKSQTRACIASIVASPSGSVIATTAECVFDRSTWKSYYKFAFYPGHTDDMWPVPTIFYHWQYKDKKGREAYSYKWNVAFAKLGKRYDKMLAETYKNLALPQPSFKGPFLADKSDMVQFWKPAGPPVVSSKQWESGPSSLLRCTFRTDSLDHERDELAHIYWIPWYRAFGVCSVKHNDVGSPVTYQYSSSPDSLVQIGTLMTGHEWPYETDFFVWWDSDAQALFYLADQAKPAD</sequence>
<proteinExistence type="predicted"/>
<evidence type="ECO:0000256" key="1">
    <source>
        <dbReference type="SAM" id="MobiDB-lite"/>
    </source>
</evidence>
<evidence type="ECO:0008006" key="5">
    <source>
        <dbReference type="Google" id="ProtNLM"/>
    </source>
</evidence>
<reference evidence="3 4" key="1">
    <citation type="submission" date="2016-07" db="EMBL/GenBank/DDBJ databases">
        <title>Pervasive Adenine N6-methylation of Active Genes in Fungi.</title>
        <authorList>
            <consortium name="DOE Joint Genome Institute"/>
            <person name="Mondo S.J."/>
            <person name="Dannebaum R.O."/>
            <person name="Kuo R.C."/>
            <person name="Labutti K."/>
            <person name="Haridas S."/>
            <person name="Kuo A."/>
            <person name="Salamov A."/>
            <person name="Ahrendt S.R."/>
            <person name="Lipzen A."/>
            <person name="Sullivan W."/>
            <person name="Andreopoulos W.B."/>
            <person name="Clum A."/>
            <person name="Lindquist E."/>
            <person name="Daum C."/>
            <person name="Ramamoorthy G.K."/>
            <person name="Gryganskyi A."/>
            <person name="Culley D."/>
            <person name="Magnuson J.K."/>
            <person name="James T.Y."/>
            <person name="O'Malley M.A."/>
            <person name="Stajich J.E."/>
            <person name="Spatafora J.W."/>
            <person name="Visel A."/>
            <person name="Grigoriev I.V."/>
        </authorList>
    </citation>
    <scope>NUCLEOTIDE SEQUENCE [LARGE SCALE GENOMIC DNA]</scope>
    <source>
        <strain evidence="3 4">12-1054</strain>
    </source>
</reference>
<keyword evidence="2" id="KW-0732">Signal</keyword>
<evidence type="ECO:0000313" key="3">
    <source>
        <dbReference type="EMBL" id="ORY83836.1"/>
    </source>
</evidence>
<keyword evidence="4" id="KW-1185">Reference proteome</keyword>
<dbReference type="EMBL" id="MCFI01000007">
    <property type="protein sequence ID" value="ORY83836.1"/>
    <property type="molecule type" value="Genomic_DNA"/>
</dbReference>
<dbReference type="GeneID" id="63787077"/>
<feature type="chain" id="PRO_5012192342" description="Peptidase S1 domain-containing protein" evidence="2">
    <location>
        <begin position="19"/>
        <end position="342"/>
    </location>
</feature>
<dbReference type="InterPro" id="IPR009003">
    <property type="entry name" value="Peptidase_S1_PA"/>
</dbReference>
<dbReference type="AlphaFoldDB" id="A0A1Y2FKV6"/>
<dbReference type="InterPro" id="IPR043504">
    <property type="entry name" value="Peptidase_S1_PA_chymotrypsin"/>
</dbReference>